<gene>
    <name evidence="1" type="primary">vapB</name>
    <name evidence="1" type="ORF">NITMOv2_3260</name>
</gene>
<proteinExistence type="predicted"/>
<dbReference type="AlphaFoldDB" id="A0A0K2GFB7"/>
<protein>
    <submittedName>
        <fullName evidence="1">Antitoxin VapB32</fullName>
    </submittedName>
</protein>
<evidence type="ECO:0000313" key="1">
    <source>
        <dbReference type="EMBL" id="ALA59655.1"/>
    </source>
</evidence>
<keyword evidence="2" id="KW-1185">Reference proteome</keyword>
<dbReference type="EMBL" id="CP011801">
    <property type="protein sequence ID" value="ALA59655.1"/>
    <property type="molecule type" value="Genomic_DNA"/>
</dbReference>
<sequence>MHMRTTLNIDDDLIKRAIKLTGVQEKTLLVHLGLEALISREAAKRLARLGGSEPRLKDIHRRRSA</sequence>
<evidence type="ECO:0000313" key="2">
    <source>
        <dbReference type="Proteomes" id="UP000069205"/>
    </source>
</evidence>
<organism evidence="1 2">
    <name type="scientific">Nitrospira moscoviensis</name>
    <dbReference type="NCBI Taxonomy" id="42253"/>
    <lineage>
        <taxon>Bacteria</taxon>
        <taxon>Pseudomonadati</taxon>
        <taxon>Nitrospirota</taxon>
        <taxon>Nitrospiria</taxon>
        <taxon>Nitrospirales</taxon>
        <taxon>Nitrospiraceae</taxon>
        <taxon>Nitrospira</taxon>
    </lineage>
</organism>
<dbReference type="InterPro" id="IPR019239">
    <property type="entry name" value="VapB_antitoxin"/>
</dbReference>
<dbReference type="Proteomes" id="UP000069205">
    <property type="component" value="Chromosome"/>
</dbReference>
<dbReference type="Pfam" id="PF09957">
    <property type="entry name" value="VapB_antitoxin"/>
    <property type="match status" value="1"/>
</dbReference>
<dbReference type="KEGG" id="nmv:NITMOv2_3260"/>
<dbReference type="STRING" id="42253.NITMOv2_3260"/>
<accession>A0A0K2GFB7</accession>
<name>A0A0K2GFB7_NITMO</name>
<reference evidence="1 2" key="1">
    <citation type="journal article" date="2015" name="Proc. Natl. Acad. Sci. U.S.A.">
        <title>Expanded metabolic versatility of ubiquitous nitrite-oxidizing bacteria from the genus Nitrospira.</title>
        <authorList>
            <person name="Koch H."/>
            <person name="Lucker S."/>
            <person name="Albertsen M."/>
            <person name="Kitzinger K."/>
            <person name="Herbold C."/>
            <person name="Spieck E."/>
            <person name="Nielsen P.H."/>
            <person name="Wagner M."/>
            <person name="Daims H."/>
        </authorList>
    </citation>
    <scope>NUCLEOTIDE SEQUENCE [LARGE SCALE GENOMIC DNA]</scope>
    <source>
        <strain evidence="1 2">NSP M-1</strain>
    </source>
</reference>